<reference evidence="1" key="1">
    <citation type="journal article" date="2021" name="Microb. Physiol.">
        <title>Proteogenomic Insights into the Physiology of Marine, Sulfate-Reducing, Filamentous Desulfonema limicola and Desulfonema magnum.</title>
        <authorList>
            <person name="Schnaars V."/>
            <person name="Wohlbrand L."/>
            <person name="Scheve S."/>
            <person name="Hinrichs C."/>
            <person name="Reinhardt R."/>
            <person name="Rabus R."/>
        </authorList>
    </citation>
    <scope>NUCLEOTIDE SEQUENCE</scope>
    <source>
        <strain evidence="1">4be13</strain>
    </source>
</reference>
<dbReference type="EMBL" id="CP061800">
    <property type="protein sequence ID" value="QTA88461.1"/>
    <property type="molecule type" value="Genomic_DNA"/>
</dbReference>
<sequence>MKLFFSGASRNSRANQDAKRLCCIPTRRVGTRSAAVSSGYGY</sequence>
<dbReference type="Proteomes" id="UP000663722">
    <property type="component" value="Chromosome"/>
</dbReference>
<name>A0A975BN02_9BACT</name>
<protein>
    <submittedName>
        <fullName evidence="1">Uncharacterized protein</fullName>
    </submittedName>
</protein>
<dbReference type="AlphaFoldDB" id="A0A975BN02"/>
<evidence type="ECO:0000313" key="2">
    <source>
        <dbReference type="Proteomes" id="UP000663722"/>
    </source>
</evidence>
<organism evidence="1 2">
    <name type="scientific">Desulfonema magnum</name>
    <dbReference type="NCBI Taxonomy" id="45655"/>
    <lineage>
        <taxon>Bacteria</taxon>
        <taxon>Pseudomonadati</taxon>
        <taxon>Thermodesulfobacteriota</taxon>
        <taxon>Desulfobacteria</taxon>
        <taxon>Desulfobacterales</taxon>
        <taxon>Desulfococcaceae</taxon>
        <taxon>Desulfonema</taxon>
    </lineage>
</organism>
<keyword evidence="2" id="KW-1185">Reference proteome</keyword>
<proteinExistence type="predicted"/>
<dbReference type="KEGG" id="dmm:dnm_045080"/>
<gene>
    <name evidence="1" type="ORF">dnm_045080</name>
</gene>
<evidence type="ECO:0000313" key="1">
    <source>
        <dbReference type="EMBL" id="QTA88461.1"/>
    </source>
</evidence>
<accession>A0A975BN02</accession>